<feature type="compositionally biased region" description="Pro residues" evidence="1">
    <location>
        <begin position="115"/>
        <end position="141"/>
    </location>
</feature>
<proteinExistence type="predicted"/>
<feature type="compositionally biased region" description="Low complexity" evidence="1">
    <location>
        <begin position="100"/>
        <end position="114"/>
    </location>
</feature>
<evidence type="ECO:0000313" key="2">
    <source>
        <dbReference type="EMBL" id="KAK7414632.1"/>
    </source>
</evidence>
<accession>A0ABR1H170</accession>
<feature type="compositionally biased region" description="Low complexity" evidence="1">
    <location>
        <begin position="188"/>
        <end position="206"/>
    </location>
</feature>
<feature type="compositionally biased region" description="Basic and acidic residues" evidence="1">
    <location>
        <begin position="322"/>
        <end position="334"/>
    </location>
</feature>
<comment type="caution">
    <text evidence="2">The sequence shown here is derived from an EMBL/GenBank/DDBJ whole genome shotgun (WGS) entry which is preliminary data.</text>
</comment>
<feature type="region of interest" description="Disordered" evidence="1">
    <location>
        <begin position="1"/>
        <end position="234"/>
    </location>
</feature>
<protein>
    <submittedName>
        <fullName evidence="2">Uncharacterized protein</fullName>
    </submittedName>
</protein>
<organism evidence="2 3">
    <name type="scientific">Neonectria punicea</name>
    <dbReference type="NCBI Taxonomy" id="979145"/>
    <lineage>
        <taxon>Eukaryota</taxon>
        <taxon>Fungi</taxon>
        <taxon>Dikarya</taxon>
        <taxon>Ascomycota</taxon>
        <taxon>Pezizomycotina</taxon>
        <taxon>Sordariomycetes</taxon>
        <taxon>Hypocreomycetidae</taxon>
        <taxon>Hypocreales</taxon>
        <taxon>Nectriaceae</taxon>
        <taxon>Neonectria</taxon>
    </lineage>
</organism>
<reference evidence="2 3" key="1">
    <citation type="journal article" date="2025" name="Microbiol. Resour. Announc.">
        <title>Draft genome sequences for Neonectria magnoliae and Neonectria punicea, canker pathogens of Liriodendron tulipifera and Acer saccharum in West Virginia.</title>
        <authorList>
            <person name="Petronek H.M."/>
            <person name="Kasson M.T."/>
            <person name="Metheny A.M."/>
            <person name="Stauder C.M."/>
            <person name="Lovett B."/>
            <person name="Lynch S.C."/>
            <person name="Garnas J.R."/>
            <person name="Kasson L.R."/>
            <person name="Stajich J.E."/>
        </authorList>
    </citation>
    <scope>NUCLEOTIDE SEQUENCE [LARGE SCALE GENOMIC DNA]</scope>
    <source>
        <strain evidence="2 3">NRRL 64653</strain>
    </source>
</reference>
<dbReference type="EMBL" id="JAZAVJ010000098">
    <property type="protein sequence ID" value="KAK7414632.1"/>
    <property type="molecule type" value="Genomic_DNA"/>
</dbReference>
<evidence type="ECO:0000313" key="3">
    <source>
        <dbReference type="Proteomes" id="UP001498476"/>
    </source>
</evidence>
<evidence type="ECO:0000256" key="1">
    <source>
        <dbReference type="SAM" id="MobiDB-lite"/>
    </source>
</evidence>
<keyword evidence="3" id="KW-1185">Reference proteome</keyword>
<feature type="compositionally biased region" description="Basic and acidic residues" evidence="1">
    <location>
        <begin position="11"/>
        <end position="24"/>
    </location>
</feature>
<dbReference type="Proteomes" id="UP001498476">
    <property type="component" value="Unassembled WGS sequence"/>
</dbReference>
<gene>
    <name evidence="2" type="ORF">QQX98_006489</name>
</gene>
<name>A0ABR1H170_9HYPO</name>
<feature type="compositionally biased region" description="Low complexity" evidence="1">
    <location>
        <begin position="63"/>
        <end position="78"/>
    </location>
</feature>
<sequence length="357" mass="39462">MTPQQAQYMNPDDRGQRSSREARQAARAAKNGGNGHYRRAAQSPDLDEYAFSGGDEPRSPHSDIALQDAILAQAQHQQRVVPVGQQMARNANQRKPPPNGTNGNPNGNPNIINGGPPPPSSRGGPVPPAPKSQPPSYPGPPLEDDPANHNGQPRQGHYRRNTNPGHAVRRPSEADERGPPTSGPDSQNPAAGSPPRSAPAPNSRRAQLMGQESQQRRPPSPSGRSISGNSINRLNSPSVMKSVLQPLELKIQEYDHLMQEAQHQMLQLDEELRIMQERRMQAEERFVEAKAKHDDYERQHQGVGRALRGEPEVRLMSPEPMPRMERLDSYDERPVSNQSSHKAKGRSRLRLSLFKGN</sequence>
<feature type="region of interest" description="Disordered" evidence="1">
    <location>
        <begin position="293"/>
        <end position="357"/>
    </location>
</feature>
<feature type="compositionally biased region" description="Low complexity" evidence="1">
    <location>
        <begin position="222"/>
        <end position="233"/>
    </location>
</feature>